<evidence type="ECO:0000313" key="3">
    <source>
        <dbReference type="Proteomes" id="UP000499080"/>
    </source>
</evidence>
<protein>
    <submittedName>
        <fullName evidence="2">Uncharacterized protein</fullName>
    </submittedName>
</protein>
<proteinExistence type="predicted"/>
<dbReference type="Proteomes" id="UP000499080">
    <property type="component" value="Unassembled WGS sequence"/>
</dbReference>
<name>A0A4Y2FAC1_ARAVE</name>
<sequence>MTKTNVFFSPKQNPERSPHPPQWTDPPAMRMRHLPSKQVRTPENPVCIEEHHQFACDAPLGRTLASWALEFVDYPIRCRRFSSTQDRLCTDYPFLSYHR</sequence>
<feature type="compositionally biased region" description="Polar residues" evidence="1">
    <location>
        <begin position="1"/>
        <end position="12"/>
    </location>
</feature>
<evidence type="ECO:0000313" key="2">
    <source>
        <dbReference type="EMBL" id="GBM37578.1"/>
    </source>
</evidence>
<reference evidence="2 3" key="1">
    <citation type="journal article" date="2019" name="Sci. Rep.">
        <title>Orb-weaving spider Araneus ventricosus genome elucidates the spidroin gene catalogue.</title>
        <authorList>
            <person name="Kono N."/>
            <person name="Nakamura H."/>
            <person name="Ohtoshi R."/>
            <person name="Moran D.A.P."/>
            <person name="Shinohara A."/>
            <person name="Yoshida Y."/>
            <person name="Fujiwara M."/>
            <person name="Mori M."/>
            <person name="Tomita M."/>
            <person name="Arakawa K."/>
        </authorList>
    </citation>
    <scope>NUCLEOTIDE SEQUENCE [LARGE SCALE GENOMIC DNA]</scope>
</reference>
<gene>
    <name evidence="2" type="ORF">AVEN_130713_1</name>
</gene>
<evidence type="ECO:0000256" key="1">
    <source>
        <dbReference type="SAM" id="MobiDB-lite"/>
    </source>
</evidence>
<keyword evidence="3" id="KW-1185">Reference proteome</keyword>
<dbReference type="OrthoDB" id="6436282at2759"/>
<comment type="caution">
    <text evidence="2">The sequence shown here is derived from an EMBL/GenBank/DDBJ whole genome shotgun (WGS) entry which is preliminary data.</text>
</comment>
<organism evidence="2 3">
    <name type="scientific">Araneus ventricosus</name>
    <name type="common">Orbweaver spider</name>
    <name type="synonym">Epeira ventricosa</name>
    <dbReference type="NCBI Taxonomy" id="182803"/>
    <lineage>
        <taxon>Eukaryota</taxon>
        <taxon>Metazoa</taxon>
        <taxon>Ecdysozoa</taxon>
        <taxon>Arthropoda</taxon>
        <taxon>Chelicerata</taxon>
        <taxon>Arachnida</taxon>
        <taxon>Araneae</taxon>
        <taxon>Araneomorphae</taxon>
        <taxon>Entelegynae</taxon>
        <taxon>Araneoidea</taxon>
        <taxon>Araneidae</taxon>
        <taxon>Araneus</taxon>
    </lineage>
</organism>
<dbReference type="AlphaFoldDB" id="A0A4Y2FAC1"/>
<feature type="region of interest" description="Disordered" evidence="1">
    <location>
        <begin position="1"/>
        <end position="29"/>
    </location>
</feature>
<accession>A0A4Y2FAC1</accession>
<dbReference type="EMBL" id="BGPR01000844">
    <property type="protein sequence ID" value="GBM37578.1"/>
    <property type="molecule type" value="Genomic_DNA"/>
</dbReference>